<keyword evidence="8" id="KW-1185">Reference proteome</keyword>
<dbReference type="PROSITE" id="PS00131">
    <property type="entry name" value="CARBOXYPEPT_SER_SER"/>
    <property type="match status" value="1"/>
</dbReference>
<dbReference type="EC" id="3.4.16.-" evidence="6"/>
<dbReference type="InterPro" id="IPR018202">
    <property type="entry name" value="Ser_caboxypep_ser_AS"/>
</dbReference>
<dbReference type="GO" id="GO:0000324">
    <property type="term" value="C:fungal-type vacuole"/>
    <property type="evidence" value="ECO:0007669"/>
    <property type="project" value="TreeGrafter"/>
</dbReference>
<dbReference type="GO" id="GO:0004185">
    <property type="term" value="F:serine-type carboxypeptidase activity"/>
    <property type="evidence" value="ECO:0007669"/>
    <property type="project" value="UniProtKB-UniRule"/>
</dbReference>
<dbReference type="PRINTS" id="PR00724">
    <property type="entry name" value="CRBOXYPTASEC"/>
</dbReference>
<dbReference type="PANTHER" id="PTHR11802">
    <property type="entry name" value="SERINE PROTEASE FAMILY S10 SERINE CARBOXYPEPTIDASE"/>
    <property type="match status" value="1"/>
</dbReference>
<reference evidence="7" key="1">
    <citation type="submission" date="2023-03" db="EMBL/GenBank/DDBJ databases">
        <title>Massive genome expansion in bonnet fungi (Mycena s.s.) driven by repeated elements and novel gene families across ecological guilds.</title>
        <authorList>
            <consortium name="Lawrence Berkeley National Laboratory"/>
            <person name="Harder C.B."/>
            <person name="Miyauchi S."/>
            <person name="Viragh M."/>
            <person name="Kuo A."/>
            <person name="Thoen E."/>
            <person name="Andreopoulos B."/>
            <person name="Lu D."/>
            <person name="Skrede I."/>
            <person name="Drula E."/>
            <person name="Henrissat B."/>
            <person name="Morin E."/>
            <person name="Kohler A."/>
            <person name="Barry K."/>
            <person name="LaButti K."/>
            <person name="Morin E."/>
            <person name="Salamov A."/>
            <person name="Lipzen A."/>
            <person name="Mereny Z."/>
            <person name="Hegedus B."/>
            <person name="Baldrian P."/>
            <person name="Stursova M."/>
            <person name="Weitz H."/>
            <person name="Taylor A."/>
            <person name="Grigoriev I.V."/>
            <person name="Nagy L.G."/>
            <person name="Martin F."/>
            <person name="Kauserud H."/>
        </authorList>
    </citation>
    <scope>NUCLEOTIDE SEQUENCE</scope>
    <source>
        <strain evidence="7">CBHHK067</strain>
    </source>
</reference>
<dbReference type="Gene3D" id="1.10.287.410">
    <property type="match status" value="1"/>
</dbReference>
<comment type="caution">
    <text evidence="7">The sequence shown here is derived from an EMBL/GenBank/DDBJ whole genome shotgun (WGS) entry which is preliminary data.</text>
</comment>
<organism evidence="7 8">
    <name type="scientific">Mycena rosella</name>
    <name type="common">Pink bonnet</name>
    <name type="synonym">Agaricus rosellus</name>
    <dbReference type="NCBI Taxonomy" id="1033263"/>
    <lineage>
        <taxon>Eukaryota</taxon>
        <taxon>Fungi</taxon>
        <taxon>Dikarya</taxon>
        <taxon>Basidiomycota</taxon>
        <taxon>Agaricomycotina</taxon>
        <taxon>Agaricomycetes</taxon>
        <taxon>Agaricomycetidae</taxon>
        <taxon>Agaricales</taxon>
        <taxon>Marasmiineae</taxon>
        <taxon>Mycenaceae</taxon>
        <taxon>Mycena</taxon>
    </lineage>
</organism>
<proteinExistence type="inferred from homology"/>
<evidence type="ECO:0000256" key="2">
    <source>
        <dbReference type="ARBA" id="ARBA00022645"/>
    </source>
</evidence>
<keyword evidence="2 6" id="KW-0121">Carboxypeptidase</keyword>
<evidence type="ECO:0000313" key="7">
    <source>
        <dbReference type="EMBL" id="KAJ7705355.1"/>
    </source>
</evidence>
<dbReference type="EMBL" id="JARKIE010000008">
    <property type="protein sequence ID" value="KAJ7705355.1"/>
    <property type="molecule type" value="Genomic_DNA"/>
</dbReference>
<dbReference type="SUPFAM" id="SSF53474">
    <property type="entry name" value="alpha/beta-Hydrolases"/>
    <property type="match status" value="1"/>
</dbReference>
<dbReference type="PROSITE" id="PS00560">
    <property type="entry name" value="CARBOXYPEPT_SER_HIS"/>
    <property type="match status" value="1"/>
</dbReference>
<comment type="similarity">
    <text evidence="1 6">Belongs to the peptidase S10 family.</text>
</comment>
<dbReference type="InterPro" id="IPR001563">
    <property type="entry name" value="Peptidase_S10"/>
</dbReference>
<protein>
    <recommendedName>
        <fullName evidence="6">Carboxypeptidase</fullName>
        <ecNumber evidence="6">3.4.16.-</ecNumber>
    </recommendedName>
</protein>
<dbReference type="InterPro" id="IPR029058">
    <property type="entry name" value="AB_hydrolase_fold"/>
</dbReference>
<evidence type="ECO:0000256" key="1">
    <source>
        <dbReference type="ARBA" id="ARBA00009431"/>
    </source>
</evidence>
<evidence type="ECO:0000313" key="8">
    <source>
        <dbReference type="Proteomes" id="UP001221757"/>
    </source>
</evidence>
<evidence type="ECO:0000256" key="5">
    <source>
        <dbReference type="ARBA" id="ARBA00023180"/>
    </source>
</evidence>
<keyword evidence="5" id="KW-0325">Glycoprotein</keyword>
<gene>
    <name evidence="7" type="ORF">B0H17DRAFT_1037727</name>
</gene>
<dbReference type="Pfam" id="PF00450">
    <property type="entry name" value="Peptidase_S10"/>
    <property type="match status" value="1"/>
</dbReference>
<dbReference type="PANTHER" id="PTHR11802:SF452">
    <property type="entry name" value="CARBOXYPEPTIDASE"/>
    <property type="match status" value="1"/>
</dbReference>
<evidence type="ECO:0000256" key="4">
    <source>
        <dbReference type="ARBA" id="ARBA00022801"/>
    </source>
</evidence>
<dbReference type="InterPro" id="IPR033124">
    <property type="entry name" value="Ser_caboxypep_his_AS"/>
</dbReference>
<dbReference type="GO" id="GO:0006508">
    <property type="term" value="P:proteolysis"/>
    <property type="evidence" value="ECO:0007669"/>
    <property type="project" value="UniProtKB-KW"/>
</dbReference>
<dbReference type="Proteomes" id="UP001221757">
    <property type="component" value="Unassembled WGS sequence"/>
</dbReference>
<accession>A0AAD7GU29</accession>
<dbReference type="Gene3D" id="3.40.50.1820">
    <property type="entry name" value="alpha/beta hydrolase"/>
    <property type="match status" value="1"/>
</dbReference>
<evidence type="ECO:0000256" key="6">
    <source>
        <dbReference type="RuleBase" id="RU361156"/>
    </source>
</evidence>
<dbReference type="AlphaFoldDB" id="A0AAD7GU29"/>
<sequence length="498" mass="55201">MYRDHSHPHLRTKMRISLPICGLIAIGLPSILAFPQSPFASQQPLDERSGHPAFPHYEMRLNEPILCDSVQQYSGYIDVGKEKHLFFWFFESRSSPADDPLVLWLNGGPGGSSMLGLLFELGPCNIASENETTRNPHSWNTHANVIFLDQPVNTGYSYAGPGAEPVHSTQTAARDVYTFLQLFMHNFPQYARLPFHIAAESYGGIFAPNIASVIHAENKDAASSGLLPINLASILLGNALTDPLVQWPSTPEFACDGPFAVYDDPNGLECTALRVRARICDDMLRACYLANTEYVCGPAGLYCVWGMFGPLELIGVNTNDVRMKCDKTKQASCWPEEAWIQTFMNSASVRDAIGADPRREFIDMNTTLQFDFMSRGDGAHPTHELLPALVNDGVRLLVYAGNTDMVCNYFGKERWITQLETEFHAEFSAAPHRPWYTAKSGTLSGSTRSAGVKGGNVTFVLVHDAGHLVPHDQPEAAFDMFNRWIHNIPITTNRSFAV</sequence>
<evidence type="ECO:0000256" key="3">
    <source>
        <dbReference type="ARBA" id="ARBA00022670"/>
    </source>
</evidence>
<keyword evidence="3 6" id="KW-0645">Protease</keyword>
<name>A0AAD7GU29_MYCRO</name>
<keyword evidence="4 6" id="KW-0378">Hydrolase</keyword>